<evidence type="ECO:0000256" key="1">
    <source>
        <dbReference type="ARBA" id="ARBA00009275"/>
    </source>
</evidence>
<reference evidence="5 6" key="1">
    <citation type="journal article" date="2010" name="Nature">
        <title>The Ectocarpus genome and the independent evolution of multicellularity in brown algae.</title>
        <authorList>
            <person name="Cock J.M."/>
            <person name="Sterck L."/>
            <person name="Rouze P."/>
            <person name="Scornet D."/>
            <person name="Allen A.E."/>
            <person name="Amoutzias G."/>
            <person name="Anthouard V."/>
            <person name="Artiguenave F."/>
            <person name="Aury J.M."/>
            <person name="Badger J.H."/>
            <person name="Beszteri B."/>
            <person name="Billiau K."/>
            <person name="Bonnet E."/>
            <person name="Bothwell J.H."/>
            <person name="Bowler C."/>
            <person name="Boyen C."/>
            <person name="Brownlee C."/>
            <person name="Carrano C.J."/>
            <person name="Charrier B."/>
            <person name="Cho G.Y."/>
            <person name="Coelho S.M."/>
            <person name="Collen J."/>
            <person name="Corre E."/>
            <person name="Da Silva C."/>
            <person name="Delage L."/>
            <person name="Delaroque N."/>
            <person name="Dittami S.M."/>
            <person name="Doulbeau S."/>
            <person name="Elias M."/>
            <person name="Farnham G."/>
            <person name="Gachon C.M."/>
            <person name="Gschloessl B."/>
            <person name="Heesch S."/>
            <person name="Jabbari K."/>
            <person name="Jubin C."/>
            <person name="Kawai H."/>
            <person name="Kimura K."/>
            <person name="Kloareg B."/>
            <person name="Kupper F.C."/>
            <person name="Lang D."/>
            <person name="Le Bail A."/>
            <person name="Leblanc C."/>
            <person name="Lerouge P."/>
            <person name="Lohr M."/>
            <person name="Lopez P.J."/>
            <person name="Martens C."/>
            <person name="Maumus F."/>
            <person name="Michel G."/>
            <person name="Miranda-Saavedra D."/>
            <person name="Morales J."/>
            <person name="Moreau H."/>
            <person name="Motomura T."/>
            <person name="Nagasato C."/>
            <person name="Napoli C.A."/>
            <person name="Nelson D.R."/>
            <person name="Nyvall-Collen P."/>
            <person name="Peters A.F."/>
            <person name="Pommier C."/>
            <person name="Potin P."/>
            <person name="Poulain J."/>
            <person name="Quesneville H."/>
            <person name="Read B."/>
            <person name="Rensing S.A."/>
            <person name="Ritter A."/>
            <person name="Rousvoal S."/>
            <person name="Samanta M."/>
            <person name="Samson G."/>
            <person name="Schroeder D.C."/>
            <person name="Segurens B."/>
            <person name="Strittmatter M."/>
            <person name="Tonon T."/>
            <person name="Tregear J.W."/>
            <person name="Valentin K."/>
            <person name="von Dassow P."/>
            <person name="Yamagishi T."/>
            <person name="Van de Peer Y."/>
            <person name="Wincker P."/>
        </authorList>
    </citation>
    <scope>NUCLEOTIDE SEQUENCE [LARGE SCALE GENOMIC DNA]</scope>
    <source>
        <strain evidence="6">Ec32 / CCAP1310/4</strain>
    </source>
</reference>
<dbReference type="InterPro" id="IPR032466">
    <property type="entry name" value="Metal_Hydrolase"/>
</dbReference>
<gene>
    <name evidence="5" type="ORF">Esi_0125_0014</name>
</gene>
<dbReference type="GO" id="GO:0005829">
    <property type="term" value="C:cytosol"/>
    <property type="evidence" value="ECO:0007669"/>
    <property type="project" value="TreeGrafter"/>
</dbReference>
<sequence>MSHCQLQHCTAVHGQGRHSGVDINMEHRSAIGLFLSLAVHLNRPAAALNTRLPIGRGVRGLHTTAAADAGESSSYIVDVDANLLHADLSNDIDHHIQIASSVGVKQFVVPGSTVEDSRGSLELARRKPNVVFSTAGVHPYHVQGCGSLEDAMASIATLAATEEARCVGECGLDYSEGFPAAELQLPWFERQVELACKLKKPLFLHERAAFVDFSEVLRRYDASHGLPPCLVHCFTGSEEELTAYIDMGFFVSVAGGICREKSGAALRAAVKRIPLDRLMVETDAPYLGFSGCRKGHDKPKKQNPNVPSALPAVVRVLAECLGLPFEEVAQATLQNSRQFFGMATL</sequence>
<name>D7FIZ5_ECTSI</name>
<dbReference type="PANTHER" id="PTHR10060">
    <property type="entry name" value="TATD FAMILY DEOXYRIBONUCLEASE"/>
    <property type="match status" value="1"/>
</dbReference>
<dbReference type="eggNOG" id="KOG3020">
    <property type="taxonomic scope" value="Eukaryota"/>
</dbReference>
<dbReference type="GO" id="GO:0008310">
    <property type="term" value="F:single-stranded DNA 3'-5' DNA exonuclease activity"/>
    <property type="evidence" value="ECO:0007669"/>
    <property type="project" value="TreeGrafter"/>
</dbReference>
<dbReference type="InParanoid" id="D7FIZ5"/>
<dbReference type="InterPro" id="IPR018228">
    <property type="entry name" value="DNase_TatD-rel_CS"/>
</dbReference>
<dbReference type="EMBL" id="FN647904">
    <property type="protein sequence ID" value="CBJ49034.1"/>
    <property type="molecule type" value="Genomic_DNA"/>
</dbReference>
<keyword evidence="2" id="KW-0540">Nuclease</keyword>
<protein>
    <recommendedName>
        <fullName evidence="7">TatD related DNase</fullName>
    </recommendedName>
</protein>
<keyword evidence="6" id="KW-1185">Reference proteome</keyword>
<evidence type="ECO:0000256" key="4">
    <source>
        <dbReference type="ARBA" id="ARBA00022801"/>
    </source>
</evidence>
<proteinExistence type="inferred from homology"/>
<evidence type="ECO:0000313" key="5">
    <source>
        <dbReference type="EMBL" id="CBJ49034.1"/>
    </source>
</evidence>
<dbReference type="EMBL" id="FN649743">
    <property type="protein sequence ID" value="CBJ49034.1"/>
    <property type="molecule type" value="Genomic_DNA"/>
</dbReference>
<comment type="similarity">
    <text evidence="1">Belongs to the metallo-dependent hydrolases superfamily. TatD-type hydrolase family.</text>
</comment>
<dbReference type="InterPro" id="IPR050891">
    <property type="entry name" value="TatD-type_Hydrolase"/>
</dbReference>
<accession>D7FIZ5</accession>
<dbReference type="CDD" id="cd01310">
    <property type="entry name" value="TatD_DNAse"/>
    <property type="match status" value="1"/>
</dbReference>
<keyword evidence="4" id="KW-0378">Hydrolase</keyword>
<dbReference type="Proteomes" id="UP000002630">
    <property type="component" value="Linkage Group LG18"/>
</dbReference>
<dbReference type="GO" id="GO:0046872">
    <property type="term" value="F:metal ion binding"/>
    <property type="evidence" value="ECO:0007669"/>
    <property type="project" value="UniProtKB-KW"/>
</dbReference>
<dbReference type="InterPro" id="IPR001130">
    <property type="entry name" value="TatD-like"/>
</dbReference>
<dbReference type="Pfam" id="PF01026">
    <property type="entry name" value="TatD_DNase"/>
    <property type="match status" value="1"/>
</dbReference>
<dbReference type="SUPFAM" id="SSF51556">
    <property type="entry name" value="Metallo-dependent hydrolases"/>
    <property type="match status" value="1"/>
</dbReference>
<dbReference type="PROSITE" id="PS01091">
    <property type="entry name" value="TATD_3"/>
    <property type="match status" value="1"/>
</dbReference>
<evidence type="ECO:0000256" key="3">
    <source>
        <dbReference type="ARBA" id="ARBA00022723"/>
    </source>
</evidence>
<dbReference type="AlphaFoldDB" id="D7FIZ5"/>
<dbReference type="OrthoDB" id="6079689at2759"/>
<dbReference type="STRING" id="2880.D7FIZ5"/>
<dbReference type="PANTHER" id="PTHR10060:SF15">
    <property type="entry name" value="DEOXYRIBONUCLEASE TATDN1"/>
    <property type="match status" value="1"/>
</dbReference>
<dbReference type="Gene3D" id="3.20.20.140">
    <property type="entry name" value="Metal-dependent hydrolases"/>
    <property type="match status" value="1"/>
</dbReference>
<evidence type="ECO:0000313" key="6">
    <source>
        <dbReference type="Proteomes" id="UP000002630"/>
    </source>
</evidence>
<evidence type="ECO:0008006" key="7">
    <source>
        <dbReference type="Google" id="ProtNLM"/>
    </source>
</evidence>
<dbReference type="OMA" id="HDAKSWE"/>
<evidence type="ECO:0000256" key="2">
    <source>
        <dbReference type="ARBA" id="ARBA00022722"/>
    </source>
</evidence>
<keyword evidence="3" id="KW-0479">Metal-binding</keyword>
<organism evidence="5 6">
    <name type="scientific">Ectocarpus siliculosus</name>
    <name type="common">Brown alga</name>
    <name type="synonym">Conferva siliculosa</name>
    <dbReference type="NCBI Taxonomy" id="2880"/>
    <lineage>
        <taxon>Eukaryota</taxon>
        <taxon>Sar</taxon>
        <taxon>Stramenopiles</taxon>
        <taxon>Ochrophyta</taxon>
        <taxon>PX clade</taxon>
        <taxon>Phaeophyceae</taxon>
        <taxon>Ectocarpales</taxon>
        <taxon>Ectocarpaceae</taxon>
        <taxon>Ectocarpus</taxon>
    </lineage>
</organism>